<accession>A0ABQ2FKA5</accession>
<dbReference type="PANTHER" id="PTHR34580:SF1">
    <property type="entry name" value="PROTEIN PAFC"/>
    <property type="match status" value="1"/>
</dbReference>
<dbReference type="EMBL" id="BMPE01000007">
    <property type="protein sequence ID" value="GGL06425.1"/>
    <property type="molecule type" value="Genomic_DNA"/>
</dbReference>
<dbReference type="InterPro" id="IPR026881">
    <property type="entry name" value="WYL_dom"/>
</dbReference>
<comment type="caution">
    <text evidence="3">The sequence shown here is derived from an EMBL/GenBank/DDBJ whole genome shotgun (WGS) entry which is preliminary data.</text>
</comment>
<sequence>MTSDEPTERVQIPIQRLFLLARLLRDRPHTVAELAATTGQTLAVTARDLHELEGLEPDLRVQPGPPQRYVIGVGQSLDDAGRLTLLRGLDALAGHSGQGSASLEPLRRILTDALPAHVQAALPSPPRTARPAALDQALTAVTQAWLACRPIRFQEWRPGARRAARLHPLRIEAHPVTGDLLVVGRDPDHAGEVRMYRLSRLLHVTLEDGTFTPDPLDPSQTPALPSVPQPAGKGPSVNVLLRFTGEAKFRVLEGGHACLGEPIINPDGSVDAPLLAPLDAQGLPRSVLPWLLSWGPNVQVIGPDAVRATWQRLTQEAAAAAQQLPTLFVQHGAA</sequence>
<evidence type="ECO:0000313" key="4">
    <source>
        <dbReference type="Proteomes" id="UP000604341"/>
    </source>
</evidence>
<dbReference type="Proteomes" id="UP000604341">
    <property type="component" value="Unassembled WGS sequence"/>
</dbReference>
<keyword evidence="4" id="KW-1185">Reference proteome</keyword>
<feature type="domain" description="WYL" evidence="2">
    <location>
        <begin position="137"/>
        <end position="205"/>
    </location>
</feature>
<feature type="region of interest" description="Disordered" evidence="1">
    <location>
        <begin position="212"/>
        <end position="231"/>
    </location>
</feature>
<evidence type="ECO:0000313" key="3">
    <source>
        <dbReference type="EMBL" id="GGL06425.1"/>
    </source>
</evidence>
<dbReference type="InterPro" id="IPR051534">
    <property type="entry name" value="CBASS_pafABC_assoc_protein"/>
</dbReference>
<evidence type="ECO:0000259" key="2">
    <source>
        <dbReference type="Pfam" id="PF13280"/>
    </source>
</evidence>
<proteinExistence type="predicted"/>
<dbReference type="PANTHER" id="PTHR34580">
    <property type="match status" value="1"/>
</dbReference>
<dbReference type="RefSeq" id="WP_189069476.1">
    <property type="nucleotide sequence ID" value="NZ_BMPE01000007.1"/>
</dbReference>
<name>A0ABQ2FKA5_9DEIO</name>
<dbReference type="Pfam" id="PF13280">
    <property type="entry name" value="WYL"/>
    <property type="match status" value="1"/>
</dbReference>
<gene>
    <name evidence="3" type="ORF">GCM10010844_26500</name>
</gene>
<evidence type="ECO:0000256" key="1">
    <source>
        <dbReference type="SAM" id="MobiDB-lite"/>
    </source>
</evidence>
<protein>
    <recommendedName>
        <fullName evidence="2">WYL domain-containing protein</fullName>
    </recommendedName>
</protein>
<organism evidence="3 4">
    <name type="scientific">Deinococcus radiotolerans</name>
    <dbReference type="NCBI Taxonomy" id="1309407"/>
    <lineage>
        <taxon>Bacteria</taxon>
        <taxon>Thermotogati</taxon>
        <taxon>Deinococcota</taxon>
        <taxon>Deinococci</taxon>
        <taxon>Deinococcales</taxon>
        <taxon>Deinococcaceae</taxon>
        <taxon>Deinococcus</taxon>
    </lineage>
</organism>
<reference evidence="4" key="1">
    <citation type="journal article" date="2019" name="Int. J. Syst. Evol. Microbiol.">
        <title>The Global Catalogue of Microorganisms (GCM) 10K type strain sequencing project: providing services to taxonomists for standard genome sequencing and annotation.</title>
        <authorList>
            <consortium name="The Broad Institute Genomics Platform"/>
            <consortium name="The Broad Institute Genome Sequencing Center for Infectious Disease"/>
            <person name="Wu L."/>
            <person name="Ma J."/>
        </authorList>
    </citation>
    <scope>NUCLEOTIDE SEQUENCE [LARGE SCALE GENOMIC DNA]</scope>
    <source>
        <strain evidence="4">JCM 19173</strain>
    </source>
</reference>